<reference evidence="1" key="1">
    <citation type="submission" date="2016-10" db="EMBL/GenBank/DDBJ databases">
        <title>Sequence of Gallionella enrichment culture.</title>
        <authorList>
            <person name="Poehlein A."/>
            <person name="Muehling M."/>
            <person name="Daniel R."/>
        </authorList>
    </citation>
    <scope>NUCLEOTIDE SEQUENCE</scope>
</reference>
<evidence type="ECO:0000313" key="1">
    <source>
        <dbReference type="EMBL" id="OIQ64991.1"/>
    </source>
</evidence>
<accession>A0A1J5PB06</accession>
<protein>
    <recommendedName>
        <fullName evidence="2">Cytochrome c domain-containing protein</fullName>
    </recommendedName>
</protein>
<sequence>MSKKKTGMVLILIACIIVTIASCTKTDTVLIDNTQIITTTVSFAKDIQPILTKSCAISGCHSGSQAPNLSAATSFNALVTGGYVNTGTPKSSSVYLWLTGKKAVAMPAGSANNPSNINALMLAWITQGAKNN</sequence>
<dbReference type="AlphaFoldDB" id="A0A1J5PB06"/>
<organism evidence="1">
    <name type="scientific">mine drainage metagenome</name>
    <dbReference type="NCBI Taxonomy" id="410659"/>
    <lineage>
        <taxon>unclassified sequences</taxon>
        <taxon>metagenomes</taxon>
        <taxon>ecological metagenomes</taxon>
    </lineage>
</organism>
<name>A0A1J5PB06_9ZZZZ</name>
<proteinExistence type="predicted"/>
<evidence type="ECO:0008006" key="2">
    <source>
        <dbReference type="Google" id="ProtNLM"/>
    </source>
</evidence>
<gene>
    <name evidence="1" type="ORF">GALL_534540</name>
</gene>
<comment type="caution">
    <text evidence="1">The sequence shown here is derived from an EMBL/GenBank/DDBJ whole genome shotgun (WGS) entry which is preliminary data.</text>
</comment>
<dbReference type="PROSITE" id="PS51257">
    <property type="entry name" value="PROKAR_LIPOPROTEIN"/>
    <property type="match status" value="1"/>
</dbReference>
<dbReference type="EMBL" id="MLJW01007676">
    <property type="protein sequence ID" value="OIQ64991.1"/>
    <property type="molecule type" value="Genomic_DNA"/>
</dbReference>